<comment type="caution">
    <text evidence="1">The sequence shown here is derived from an EMBL/GenBank/DDBJ whole genome shotgun (WGS) entry which is preliminary data.</text>
</comment>
<accession>A0A8J5UFW5</accession>
<keyword evidence="2" id="KW-1185">Reference proteome</keyword>
<organism evidence="1 2">
    <name type="scientific">[Candida] subhashii</name>
    <dbReference type="NCBI Taxonomy" id="561895"/>
    <lineage>
        <taxon>Eukaryota</taxon>
        <taxon>Fungi</taxon>
        <taxon>Dikarya</taxon>
        <taxon>Ascomycota</taxon>
        <taxon>Saccharomycotina</taxon>
        <taxon>Pichiomycetes</taxon>
        <taxon>Debaryomycetaceae</taxon>
        <taxon>Spathaspora</taxon>
    </lineage>
</organism>
<dbReference type="GeneID" id="73471195"/>
<evidence type="ECO:0000313" key="1">
    <source>
        <dbReference type="EMBL" id="KAG7662133.1"/>
    </source>
</evidence>
<evidence type="ECO:0000313" key="2">
    <source>
        <dbReference type="Proteomes" id="UP000694255"/>
    </source>
</evidence>
<dbReference type="EMBL" id="JAGSYN010000184">
    <property type="protein sequence ID" value="KAG7662133.1"/>
    <property type="molecule type" value="Genomic_DNA"/>
</dbReference>
<gene>
    <name evidence="1" type="ORF">J8A68_004395</name>
</gene>
<reference evidence="1 2" key="1">
    <citation type="journal article" date="2021" name="DNA Res.">
        <title>Genome analysis of Candida subhashii reveals its hybrid nature and dual mitochondrial genome conformations.</title>
        <authorList>
            <person name="Mixao V."/>
            <person name="Hegedusova E."/>
            <person name="Saus E."/>
            <person name="Pryszcz L.P."/>
            <person name="Cillingova A."/>
            <person name="Nosek J."/>
            <person name="Gabaldon T."/>
        </authorList>
    </citation>
    <scope>NUCLEOTIDE SEQUENCE [LARGE SCALE GENOMIC DNA]</scope>
    <source>
        <strain evidence="1 2">CBS 10753</strain>
    </source>
</reference>
<dbReference type="OrthoDB" id="4014368at2759"/>
<name>A0A8J5UFW5_9ASCO</name>
<dbReference type="Proteomes" id="UP000694255">
    <property type="component" value="Unassembled WGS sequence"/>
</dbReference>
<sequence length="236" mass="27690">MDPIVNIRRLMLWYYHESVTLEEFITLILKKTNKTEKKITKGYILVVDPEVYYSYKLKLCETLTPRLIHEIDKFQLVLIEQWQDLYDWFANLLSSSQGTKDEIIVALYGVFTHFVEVGHDYIPNRFLPNPGLYSAKELNKFLHGLFISQQNWGFEVVINESVPGVVSNEYEEDPLLWKISIPKISKSSSHVSGNQRRLTNLEMEDKQSEGDYISLRTIFMKWVEKVNQDAYTNQVV</sequence>
<dbReference type="RefSeq" id="XP_049262366.1">
    <property type="nucleotide sequence ID" value="XM_049408350.1"/>
</dbReference>
<dbReference type="AlphaFoldDB" id="A0A8J5UFW5"/>
<protein>
    <submittedName>
        <fullName evidence="1">Uncharacterized protein</fullName>
    </submittedName>
</protein>
<proteinExistence type="predicted"/>